<dbReference type="SUPFAM" id="SSF54897">
    <property type="entry name" value="Protease propeptides/inhibitors"/>
    <property type="match status" value="1"/>
</dbReference>
<name>A0A8C7VUM2_ONCMY</name>
<dbReference type="Pfam" id="PF16470">
    <property type="entry name" value="S8_pro-domain"/>
    <property type="match status" value="1"/>
</dbReference>
<dbReference type="SUPFAM" id="SSF49785">
    <property type="entry name" value="Galactose-binding domain-like"/>
    <property type="match status" value="1"/>
</dbReference>
<dbReference type="PROSITE" id="PS51829">
    <property type="entry name" value="P_HOMO_B"/>
    <property type="match status" value="1"/>
</dbReference>
<proteinExistence type="inferred from homology"/>
<dbReference type="PROSITE" id="PS00137">
    <property type="entry name" value="SUBTILASE_HIS"/>
    <property type="match status" value="1"/>
</dbReference>
<dbReference type="InterPro" id="IPR008979">
    <property type="entry name" value="Galactose-bd-like_sf"/>
</dbReference>
<dbReference type="InterPro" id="IPR015500">
    <property type="entry name" value="Peptidase_S8_subtilisin-rel"/>
</dbReference>
<feature type="active site" description="Charge relay system" evidence="10 11">
    <location>
        <position position="199"/>
    </location>
</feature>
<evidence type="ECO:0000256" key="3">
    <source>
        <dbReference type="ARBA" id="ARBA00022685"/>
    </source>
</evidence>
<dbReference type="Gene3D" id="2.60.120.260">
    <property type="entry name" value="Galactose-binding domain-like"/>
    <property type="match status" value="1"/>
</dbReference>
<sequence length="1809" mass="198060">QRVTERRYYGVIEDGNLISRLVCIVNEVGPHCLMPLCQTIIYTNDWAIRIDGAPASADSIAEKYGFHNLGQVNSQSSYTRSPITSILLQVEWVQQQVVHWRTKRNSRTQTLVFNDPQWCSLWYIHCSEGSQGCPSYMNIEGAWRRGHTGKGVVVSILDDGIEREHPDLRPNFDPFASYDFNGNDDDPTPRYDSSNDNSHGTKCAGMVAAAANNSQCTVGISFNARIGGIRMLDGDVTDIVEAQSLSFRQQHIDIYSASWGPEDDGRTVEGPGPLARLALDNGIRTGRKGRGSIFVWASGNGGRSRDHCSCDGYTNSIYTISISSTTHSGARPDYLEPCPSTLASTYSSFSTDRQGVTLDLKQGCSKEHSGTSVSAPMAAGVIALALEANPLLTWRDVQHIIVRTSQASHLTSPDWHTNGAGYQVSHLYGFGLLDAESMVKEAERWRLVPSQHVCKEAPTQESRTIPPGLVLRSVYESTGCSHHPLQHIVYLEHVVIRVTITHSHRGDLSVTLTSPAGTKSQLLANRPLDHSPEGFQSWEFMTTHCWGEKASGEWSLEVLDTPSQQRDKSETGELREWSLVLYGTSEQPYSMRREQARSAELPTDGDDLTEEYNGRCDPECSEDGCEGPGPQQCVTCLHLFLKFKNNSRTCVSVCPVGFWGDRRRCKKCFSSCEICTGSRSDQCTTCRAGHYLTEGTNSCINACIVVFPTDANMCRKCSENCLRCTSANICTECKSGTSLLGNRCQRSCGPGSYHNEQESTCEPCHEACATCAGAGIEACNQCADGYLMEEWRCVSSCSDGFYATEICWYLLRCDSSCLTCVGAGKGNCSSCAGGYSLMDKVCMVSTVCGDGEYQDSHGKCHACDATCLKCTGPKSEECISCGPSRSLDQGFCVAQCARGKYQSGGQCHLCDHTCAMCLDGGPANCTSCDTGEGKGHLLIVCCVCVCITIVHKFNMDRYLYKGGCVDACPEGHYHTQEKSCESCPDNCNLCSSATHCLRCNSSYYTTDGVYGCYKNCPAKTFSVEEEMTCVPCDEKCVSCDEHECYWCETDLFLSGKEGKCVPECPDGFYGDEDTQECEECHSDCVTCSGPDSDDCVSCEEGKSREEGECVSKQDSCPVKTFLTDRDSVRARVCVCVYSDRILPVLFPGRFLSAEQVCVLKCPASSFAGQLSGVCEPCPRGCVQCVDEHRCTRCQVVRKAPLYLQDGQCVRQCQSGYAAGQVCRGCATGCASCEKNATHCLSCVEPFLLYQHQCVEACPPAHTLRDGECQHCPTACQECSPNSECTGCEEYHFLYEGRCVTDCPERFFQDSEQGVCVRCHPDCAQCDGPDGDDCDSCADPEATLHNGACLPNCPSHTYRDSRTGQCKDCDGSCLTCSGPHAGSCSSCREGQRLDAHGQCDPLVNRCTTRHYTGECHPCHKYCQQCNGPGKSHCLSCNQNHFILNGTCMDFCPTGFYQDESSQRCEGCHPACLTCMGRHSHECLSCKDHLFREGKECVDTCQPSHYGNMTSRTCERCDPSCGECSGGRADGCLNCADGLLYLRKQGHCHSSCPQGHYQDNQHHTCEPCHSSCRTCSGKGSQACDLCHMGYTLSDGMCESHCNMGQYPPVHLWSSGQDCEDCDGSCLDCRGPGPYNCTICPAHAILTTGGRCLLCCQNDMLVEGDSECVLSTNLAFRNDEEESAGNMALFIITSILLLLGLGTIVFLIRRSRSKSPSLPDPITAPRGYEKLGGGHHNTTSAGHASSSGHFREAQLVDLTERYGNKDEEDEDEDEDIVYMGQDGTVYRKFRYGQPGNDNDDELEYDDESYTFR</sequence>
<dbReference type="InterPro" id="IPR022398">
    <property type="entry name" value="Peptidase_S8_His-AS"/>
</dbReference>
<evidence type="ECO:0000256" key="5">
    <source>
        <dbReference type="ARBA" id="ARBA00022737"/>
    </source>
</evidence>
<dbReference type="GO" id="GO:0005802">
    <property type="term" value="C:trans-Golgi network"/>
    <property type="evidence" value="ECO:0007669"/>
    <property type="project" value="TreeGrafter"/>
</dbReference>
<dbReference type="InterPro" id="IPR006212">
    <property type="entry name" value="Furin_repeat"/>
</dbReference>
<feature type="domain" description="P/Homo B" evidence="15">
    <location>
        <begin position="447"/>
        <end position="587"/>
    </location>
</feature>
<keyword evidence="6 11" id="KW-0378">Hydrolase</keyword>
<dbReference type="PANTHER" id="PTHR42884:SF30">
    <property type="entry name" value="PROPROTEIN CONVERTASE SUBTILISIN_KEXIN TYPE 5"/>
    <property type="match status" value="1"/>
</dbReference>
<feature type="active site" description="Charge relay system" evidence="10 11">
    <location>
        <position position="158"/>
    </location>
</feature>
<evidence type="ECO:0000256" key="8">
    <source>
        <dbReference type="ARBA" id="ARBA00023145"/>
    </source>
</evidence>
<feature type="region of interest" description="Disordered" evidence="13">
    <location>
        <begin position="1710"/>
        <end position="1745"/>
    </location>
</feature>
<dbReference type="InterPro" id="IPR032815">
    <property type="entry name" value="S8_pro-domain"/>
</dbReference>
<dbReference type="CDD" id="cd04059">
    <property type="entry name" value="Peptidases_S8_Protein_convertases_Kexins_Furin-like"/>
    <property type="match status" value="1"/>
</dbReference>
<keyword evidence="14" id="KW-0812">Transmembrane</keyword>
<dbReference type="Ensembl" id="ENSOMYT00000052448.2">
    <property type="protein sequence ID" value="ENSOMYP00000048223.2"/>
    <property type="gene ID" value="ENSOMYG00000021623.2"/>
</dbReference>
<feature type="region of interest" description="Disordered" evidence="13">
    <location>
        <begin position="1785"/>
        <end position="1809"/>
    </location>
</feature>
<dbReference type="PRINTS" id="PR00723">
    <property type="entry name" value="SUBTILISIN"/>
</dbReference>
<dbReference type="Gene3D" id="2.10.220.10">
    <property type="entry name" value="Hormone Receptor, Insulin-like Growth Factor Receptor 1, Chain A, domain 2"/>
    <property type="match status" value="11"/>
</dbReference>
<dbReference type="GeneTree" id="ENSGT00940000155770"/>
<keyword evidence="5" id="KW-0677">Repeat</keyword>
<keyword evidence="8" id="KW-0865">Zymogen</keyword>
<keyword evidence="9" id="KW-0325">Glycoprotein</keyword>
<feature type="region of interest" description="Disordered" evidence="13">
    <location>
        <begin position="176"/>
        <end position="197"/>
    </location>
</feature>
<reference evidence="16" key="1">
    <citation type="submission" date="2020-07" db="EMBL/GenBank/DDBJ databases">
        <title>A long reads based de novo assembly of the rainbow trout Arlee double haploid line genome.</title>
        <authorList>
            <person name="Gao G."/>
            <person name="Palti Y."/>
        </authorList>
    </citation>
    <scope>NUCLEOTIDE SEQUENCE [LARGE SCALE GENOMIC DNA]</scope>
</reference>
<dbReference type="SUPFAM" id="SSF57184">
    <property type="entry name" value="Growth factor receptor domain"/>
    <property type="match status" value="8"/>
</dbReference>
<dbReference type="InterPro" id="IPR023827">
    <property type="entry name" value="Peptidase_S8_Asp-AS"/>
</dbReference>
<evidence type="ECO:0000256" key="10">
    <source>
        <dbReference type="PIRSR" id="PIRSR615500-1"/>
    </source>
</evidence>
<dbReference type="SMART" id="SM00181">
    <property type="entry name" value="EGF"/>
    <property type="match status" value="14"/>
</dbReference>
<dbReference type="SUPFAM" id="SSF52743">
    <property type="entry name" value="Subtilisin-like"/>
    <property type="match status" value="1"/>
</dbReference>
<reference evidence="16" key="2">
    <citation type="submission" date="2025-08" db="UniProtKB">
        <authorList>
            <consortium name="Ensembl"/>
        </authorList>
    </citation>
    <scope>IDENTIFICATION</scope>
</reference>
<dbReference type="PROSITE" id="PS00138">
    <property type="entry name" value="SUBTILASE_SER"/>
    <property type="match status" value="1"/>
</dbReference>
<evidence type="ECO:0000256" key="1">
    <source>
        <dbReference type="ARBA" id="ARBA00011073"/>
    </source>
</evidence>
<dbReference type="InterPro" id="IPR023828">
    <property type="entry name" value="Peptidase_S8_Ser-AS"/>
</dbReference>
<dbReference type="PROSITE" id="PS51892">
    <property type="entry name" value="SUBTILASE"/>
    <property type="match status" value="1"/>
</dbReference>
<dbReference type="Pfam" id="PF14843">
    <property type="entry name" value="GF_recep_IV"/>
    <property type="match status" value="1"/>
</dbReference>
<dbReference type="PANTHER" id="PTHR42884">
    <property type="entry name" value="PROPROTEIN CONVERTASE SUBTILISIN/KEXIN-RELATED"/>
    <property type="match status" value="1"/>
</dbReference>
<reference evidence="16" key="3">
    <citation type="submission" date="2025-09" db="UniProtKB">
        <authorList>
            <consortium name="Ensembl"/>
        </authorList>
    </citation>
    <scope>IDENTIFICATION</scope>
</reference>
<evidence type="ECO:0000256" key="7">
    <source>
        <dbReference type="ARBA" id="ARBA00022825"/>
    </source>
</evidence>
<accession>A0A8C7VUM2</accession>
<dbReference type="Pfam" id="PF00082">
    <property type="entry name" value="Peptidase_S8"/>
    <property type="match status" value="1"/>
</dbReference>
<dbReference type="InterPro" id="IPR034182">
    <property type="entry name" value="Kexin/furin"/>
</dbReference>
<dbReference type="InterPro" id="IPR002884">
    <property type="entry name" value="P_dom"/>
</dbReference>
<dbReference type="Proteomes" id="UP000694395">
    <property type="component" value="Chromosome 5"/>
</dbReference>
<evidence type="ECO:0000256" key="12">
    <source>
        <dbReference type="RuleBase" id="RU003355"/>
    </source>
</evidence>
<dbReference type="Pfam" id="PF01483">
    <property type="entry name" value="P_proprotein"/>
    <property type="match status" value="1"/>
</dbReference>
<keyword evidence="14" id="KW-1133">Transmembrane helix</keyword>
<evidence type="ECO:0000313" key="16">
    <source>
        <dbReference type="Ensembl" id="ENSOMYP00000048223.2"/>
    </source>
</evidence>
<dbReference type="FunFam" id="2.60.120.260:FF:000006">
    <property type="entry name" value="Proprotein convertase subtilisin/kexin type 5"/>
    <property type="match status" value="1"/>
</dbReference>
<feature type="compositionally biased region" description="Acidic residues" evidence="13">
    <location>
        <begin position="1794"/>
        <end position="1809"/>
    </location>
</feature>
<evidence type="ECO:0000256" key="14">
    <source>
        <dbReference type="SAM" id="Phobius"/>
    </source>
</evidence>
<keyword evidence="14" id="KW-0472">Membrane</keyword>
<keyword evidence="7 11" id="KW-0720">Serine protease</keyword>
<feature type="transmembrane region" description="Helical" evidence="14">
    <location>
        <begin position="1684"/>
        <end position="1705"/>
    </location>
</feature>
<dbReference type="Gene3D" id="3.30.70.850">
    <property type="entry name" value="Peptidase S8, pro-domain"/>
    <property type="match status" value="1"/>
</dbReference>
<dbReference type="InterPro" id="IPR000742">
    <property type="entry name" value="EGF"/>
</dbReference>
<evidence type="ECO:0000256" key="13">
    <source>
        <dbReference type="SAM" id="MobiDB-lite"/>
    </source>
</evidence>
<keyword evidence="3" id="KW-0165">Cleavage on pair of basic residues</keyword>
<dbReference type="InterPro" id="IPR009030">
    <property type="entry name" value="Growth_fac_rcpt_cys_sf"/>
</dbReference>
<keyword evidence="4" id="KW-0732">Signal</keyword>
<dbReference type="GO" id="GO:0016486">
    <property type="term" value="P:peptide hormone processing"/>
    <property type="evidence" value="ECO:0007669"/>
    <property type="project" value="TreeGrafter"/>
</dbReference>
<dbReference type="InterPro" id="IPR036852">
    <property type="entry name" value="Peptidase_S8/S53_dom_sf"/>
</dbReference>
<protein>
    <submittedName>
        <fullName evidence="16">Proprotein convertase subtilisin/kexin type 5a</fullName>
    </submittedName>
</protein>
<dbReference type="FunFam" id="3.40.50.200:FF:000002">
    <property type="entry name" value="Proprotein convertase subtilisin/kexin type 5"/>
    <property type="match status" value="1"/>
</dbReference>
<evidence type="ECO:0000256" key="2">
    <source>
        <dbReference type="ARBA" id="ARBA00022670"/>
    </source>
</evidence>
<keyword evidence="2 11" id="KW-0645">Protease</keyword>
<dbReference type="InterPro" id="IPR032778">
    <property type="entry name" value="GF_recep_IV"/>
</dbReference>
<dbReference type="InterPro" id="IPR038466">
    <property type="entry name" value="S8_pro-domain_sf"/>
</dbReference>
<feature type="compositionally biased region" description="Polar residues" evidence="13">
    <location>
        <begin position="1733"/>
        <end position="1745"/>
    </location>
</feature>
<dbReference type="SMART" id="SM00261">
    <property type="entry name" value="FU"/>
    <property type="match status" value="20"/>
</dbReference>
<evidence type="ECO:0000256" key="6">
    <source>
        <dbReference type="ARBA" id="ARBA00022801"/>
    </source>
</evidence>
<organism evidence="16 17">
    <name type="scientific">Oncorhynchus mykiss</name>
    <name type="common">Rainbow trout</name>
    <name type="synonym">Salmo gairdneri</name>
    <dbReference type="NCBI Taxonomy" id="8022"/>
    <lineage>
        <taxon>Eukaryota</taxon>
        <taxon>Metazoa</taxon>
        <taxon>Chordata</taxon>
        <taxon>Craniata</taxon>
        <taxon>Vertebrata</taxon>
        <taxon>Euteleostomi</taxon>
        <taxon>Actinopterygii</taxon>
        <taxon>Neopterygii</taxon>
        <taxon>Teleostei</taxon>
        <taxon>Protacanthopterygii</taxon>
        <taxon>Salmoniformes</taxon>
        <taxon>Salmonidae</taxon>
        <taxon>Salmoninae</taxon>
        <taxon>Oncorhynchus</taxon>
    </lineage>
</organism>
<evidence type="ECO:0000259" key="15">
    <source>
        <dbReference type="PROSITE" id="PS51829"/>
    </source>
</evidence>
<keyword evidence="17" id="KW-1185">Reference proteome</keyword>
<comment type="similarity">
    <text evidence="1 11 12">Belongs to the peptidase S8 family.</text>
</comment>
<evidence type="ECO:0000256" key="4">
    <source>
        <dbReference type="ARBA" id="ARBA00022729"/>
    </source>
</evidence>
<dbReference type="Gene3D" id="3.40.50.200">
    <property type="entry name" value="Peptidase S8/S53 domain"/>
    <property type="match status" value="1"/>
</dbReference>
<dbReference type="GO" id="GO:0004252">
    <property type="term" value="F:serine-type endopeptidase activity"/>
    <property type="evidence" value="ECO:0007669"/>
    <property type="project" value="UniProtKB-UniRule"/>
</dbReference>
<dbReference type="PROSITE" id="PS00136">
    <property type="entry name" value="SUBTILASE_ASP"/>
    <property type="match status" value="1"/>
</dbReference>
<dbReference type="InterPro" id="IPR000209">
    <property type="entry name" value="Peptidase_S8/S53_dom"/>
</dbReference>
<dbReference type="GO" id="GO:0000139">
    <property type="term" value="C:Golgi membrane"/>
    <property type="evidence" value="ECO:0007669"/>
    <property type="project" value="TreeGrafter"/>
</dbReference>
<evidence type="ECO:0000313" key="17">
    <source>
        <dbReference type="Proteomes" id="UP000694395"/>
    </source>
</evidence>
<evidence type="ECO:0000256" key="11">
    <source>
        <dbReference type="PROSITE-ProRule" id="PRU01240"/>
    </source>
</evidence>
<feature type="active site" description="Charge relay system" evidence="10 11">
    <location>
        <position position="372"/>
    </location>
</feature>
<evidence type="ECO:0000256" key="9">
    <source>
        <dbReference type="ARBA" id="ARBA00023180"/>
    </source>
</evidence>
<dbReference type="CDD" id="cd00064">
    <property type="entry name" value="FU"/>
    <property type="match status" value="12"/>
</dbReference>